<evidence type="ECO:0000313" key="5">
    <source>
        <dbReference type="Proteomes" id="UP000830167"/>
    </source>
</evidence>
<organism evidence="4 5">
    <name type="scientific">Fodinisporobacter ferrooxydans</name>
    <dbReference type="NCBI Taxonomy" id="2901836"/>
    <lineage>
        <taxon>Bacteria</taxon>
        <taxon>Bacillati</taxon>
        <taxon>Bacillota</taxon>
        <taxon>Bacilli</taxon>
        <taxon>Bacillales</taxon>
        <taxon>Alicyclobacillaceae</taxon>
        <taxon>Fodinisporobacter</taxon>
    </lineage>
</organism>
<comment type="similarity">
    <text evidence="1">Belongs to the DedA family.</text>
</comment>
<dbReference type="InterPro" id="IPR051311">
    <property type="entry name" value="DedA_domain"/>
</dbReference>
<evidence type="ECO:0000313" key="4">
    <source>
        <dbReference type="EMBL" id="UOF90280.1"/>
    </source>
</evidence>
<dbReference type="PANTHER" id="PTHR42709:SF9">
    <property type="entry name" value="ALKALINE PHOSPHATASE LIKE PROTEIN"/>
    <property type="match status" value="1"/>
</dbReference>
<feature type="transmembrane region" description="Helical" evidence="2">
    <location>
        <begin position="12"/>
        <end position="30"/>
    </location>
</feature>
<feature type="transmembrane region" description="Helical" evidence="2">
    <location>
        <begin position="167"/>
        <end position="188"/>
    </location>
</feature>
<dbReference type="RefSeq" id="WP_347436974.1">
    <property type="nucleotide sequence ID" value="NZ_CP089291.1"/>
</dbReference>
<keyword evidence="2" id="KW-0812">Transmembrane</keyword>
<protein>
    <submittedName>
        <fullName evidence="4">DedA family protein</fullName>
    </submittedName>
</protein>
<dbReference type="PANTHER" id="PTHR42709">
    <property type="entry name" value="ALKALINE PHOSPHATASE LIKE PROTEIN"/>
    <property type="match status" value="1"/>
</dbReference>
<dbReference type="Pfam" id="PF09335">
    <property type="entry name" value="VTT_dom"/>
    <property type="match status" value="1"/>
</dbReference>
<evidence type="ECO:0000256" key="2">
    <source>
        <dbReference type="SAM" id="Phobius"/>
    </source>
</evidence>
<gene>
    <name evidence="4" type="ORF">LSG31_20865</name>
</gene>
<keyword evidence="2" id="KW-1133">Transmembrane helix</keyword>
<feature type="transmembrane region" description="Helical" evidence="2">
    <location>
        <begin position="50"/>
        <end position="72"/>
    </location>
</feature>
<feature type="domain" description="VTT" evidence="3">
    <location>
        <begin position="30"/>
        <end position="156"/>
    </location>
</feature>
<dbReference type="EMBL" id="CP089291">
    <property type="protein sequence ID" value="UOF90280.1"/>
    <property type="molecule type" value="Genomic_DNA"/>
</dbReference>
<reference evidence="4" key="1">
    <citation type="submission" date="2021-12" db="EMBL/GenBank/DDBJ databases">
        <title>Alicyclobacillaceae gen. nov., sp. nov., isolated from chalcocite enrichment system.</title>
        <authorList>
            <person name="Jiang Z."/>
        </authorList>
    </citation>
    <scope>NUCLEOTIDE SEQUENCE</scope>
    <source>
        <strain evidence="4">MYW30-H2</strain>
    </source>
</reference>
<keyword evidence="2" id="KW-0472">Membrane</keyword>
<accession>A0ABY4CIE8</accession>
<proteinExistence type="inferred from homology"/>
<sequence>MHFNIQHIIQQFGYWGIFFTLLLEMIGVPFPGETILTLSGIEWQQGTFSLLPLLLVTLAGNIIGSTISYMIGRYLGRSVILRFGKFVGITEQRFHSAEAKFQKYTGIVVFFGKFIAGIRVLTAYLAGINRMSFWLFSVYNAIGSLIWCVVFIMLGSYVEIAWQRYHLILHQLIVPILILIVAAAAIYIGKKRKKS</sequence>
<keyword evidence="5" id="KW-1185">Reference proteome</keyword>
<feature type="transmembrane region" description="Helical" evidence="2">
    <location>
        <begin position="104"/>
        <end position="127"/>
    </location>
</feature>
<name>A0ABY4CIE8_9BACL</name>
<dbReference type="InterPro" id="IPR032816">
    <property type="entry name" value="VTT_dom"/>
</dbReference>
<feature type="transmembrane region" description="Helical" evidence="2">
    <location>
        <begin position="133"/>
        <end position="155"/>
    </location>
</feature>
<evidence type="ECO:0000256" key="1">
    <source>
        <dbReference type="ARBA" id="ARBA00010792"/>
    </source>
</evidence>
<dbReference type="Proteomes" id="UP000830167">
    <property type="component" value="Chromosome"/>
</dbReference>
<evidence type="ECO:0000259" key="3">
    <source>
        <dbReference type="Pfam" id="PF09335"/>
    </source>
</evidence>